<feature type="domain" description="DNA-directed DNA polymerase family B exonuclease" evidence="1">
    <location>
        <begin position="117"/>
        <end position="207"/>
    </location>
</feature>
<dbReference type="GO" id="GO:0006261">
    <property type="term" value="P:DNA-templated DNA replication"/>
    <property type="evidence" value="ECO:0007669"/>
    <property type="project" value="TreeGrafter"/>
</dbReference>
<reference evidence="2" key="1">
    <citation type="journal article" date="2020" name="mSystems">
        <title>Genome- and Community-Level Interaction Insights into Carbon Utilization and Element Cycling Functions of Hydrothermarchaeota in Hydrothermal Sediment.</title>
        <authorList>
            <person name="Zhou Z."/>
            <person name="Liu Y."/>
            <person name="Xu W."/>
            <person name="Pan J."/>
            <person name="Luo Z.H."/>
            <person name="Li M."/>
        </authorList>
    </citation>
    <scope>NUCLEOTIDE SEQUENCE [LARGE SCALE GENOMIC DNA]</scope>
    <source>
        <strain evidence="2">HyVt-233</strain>
    </source>
</reference>
<organism evidence="2">
    <name type="scientific">Desulfofervidus auxilii</name>
    <dbReference type="NCBI Taxonomy" id="1621989"/>
    <lineage>
        <taxon>Bacteria</taxon>
        <taxon>Pseudomonadati</taxon>
        <taxon>Thermodesulfobacteriota</taxon>
        <taxon>Candidatus Desulfofervidia</taxon>
        <taxon>Candidatus Desulfofervidales</taxon>
        <taxon>Candidatus Desulfofervidaceae</taxon>
        <taxon>Candidatus Desulfofervidus</taxon>
    </lineage>
</organism>
<proteinExistence type="predicted"/>
<dbReference type="InterPro" id="IPR050240">
    <property type="entry name" value="DNA_pol_type-B"/>
</dbReference>
<dbReference type="GO" id="GO:0003676">
    <property type="term" value="F:nucleic acid binding"/>
    <property type="evidence" value="ECO:0007669"/>
    <property type="project" value="InterPro"/>
</dbReference>
<dbReference type="Gene3D" id="3.30.342.10">
    <property type="entry name" value="DNA Polymerase, chain B, domain 1"/>
    <property type="match status" value="1"/>
</dbReference>
<sequence>MKIKLWLLDIAYTIEKGKPQVELWGIDERGNRILIIDKIFRPYFYAIPRKDANIDMLIQQIKKLSTSKSPILKIERVERKFFGKPLTALRLMCQNPKDVPGYRDAVIKIRDIDSYLEADIRYSIRYLIDNQLMPCGWHLVDVEEISNDKKYQVDKIYIAKKNPVPTGETFFPELRIMSFDIECYNPKGVPIPDRDPVIIISVVTSSGIKKQFLAEGHSDINLITEFVNFIKEFDPDIIVGYNSNRFDWPYLMERAARLGVKLDIGRNKGEPHTSVYGHISIAGRANIDLLDYAEELYEVKVKTLENVAEYLGVMKTEERTIINKLKIAEYWDNEEKRKELLKYAMEDAESTLGIAEEALPFAMQLSSIVGLPLDQVLAAAVGFRVEWHLMRHAYLDGEL</sequence>
<name>A0A7C0Y5D3_DESA2</name>
<dbReference type="Gene3D" id="3.30.420.10">
    <property type="entry name" value="Ribonuclease H-like superfamily/Ribonuclease H"/>
    <property type="match status" value="1"/>
</dbReference>
<accession>A0A7C0Y5D3</accession>
<dbReference type="PANTHER" id="PTHR10322:SF23">
    <property type="entry name" value="DNA POLYMERASE DELTA CATALYTIC SUBUNIT"/>
    <property type="match status" value="1"/>
</dbReference>
<gene>
    <name evidence="2" type="ORF">ENG63_04310</name>
</gene>
<dbReference type="InterPro" id="IPR012337">
    <property type="entry name" value="RNaseH-like_sf"/>
</dbReference>
<dbReference type="AlphaFoldDB" id="A0A7C0Y5D3"/>
<dbReference type="Pfam" id="PF03104">
    <property type="entry name" value="DNA_pol_B_exo1"/>
    <property type="match status" value="2"/>
</dbReference>
<dbReference type="SUPFAM" id="SSF53098">
    <property type="entry name" value="Ribonuclease H-like"/>
    <property type="match status" value="1"/>
</dbReference>
<feature type="non-terminal residue" evidence="2">
    <location>
        <position position="399"/>
    </location>
</feature>
<dbReference type="GO" id="GO:0003887">
    <property type="term" value="F:DNA-directed DNA polymerase activity"/>
    <property type="evidence" value="ECO:0007669"/>
    <property type="project" value="TreeGrafter"/>
</dbReference>
<comment type="caution">
    <text evidence="2">The sequence shown here is derived from an EMBL/GenBank/DDBJ whole genome shotgun (WGS) entry which is preliminary data.</text>
</comment>
<feature type="domain" description="DNA-directed DNA polymerase family B exonuclease" evidence="1">
    <location>
        <begin position="217"/>
        <end position="307"/>
    </location>
</feature>
<evidence type="ECO:0000313" key="2">
    <source>
        <dbReference type="EMBL" id="HDD44069.1"/>
    </source>
</evidence>
<dbReference type="CDD" id="cd05781">
    <property type="entry name" value="DNA_polB_B3_exo"/>
    <property type="match status" value="1"/>
</dbReference>
<dbReference type="InterPro" id="IPR006133">
    <property type="entry name" value="DNA-dir_DNA_pol_B_exonuc"/>
</dbReference>
<protein>
    <submittedName>
        <fullName evidence="2">DNA polymerase II</fullName>
    </submittedName>
</protein>
<dbReference type="PANTHER" id="PTHR10322">
    <property type="entry name" value="DNA POLYMERASE CATALYTIC SUBUNIT"/>
    <property type="match status" value="1"/>
</dbReference>
<dbReference type="InterPro" id="IPR036397">
    <property type="entry name" value="RNaseH_sf"/>
</dbReference>
<evidence type="ECO:0000259" key="1">
    <source>
        <dbReference type="Pfam" id="PF03104"/>
    </source>
</evidence>
<dbReference type="Proteomes" id="UP000886289">
    <property type="component" value="Unassembled WGS sequence"/>
</dbReference>
<dbReference type="EMBL" id="DRBS01000167">
    <property type="protein sequence ID" value="HDD44069.1"/>
    <property type="molecule type" value="Genomic_DNA"/>
</dbReference>